<dbReference type="PANTHER" id="PTHR46066:SF2">
    <property type="entry name" value="CHITINASE DOMAIN-CONTAINING PROTEIN 1"/>
    <property type="match status" value="1"/>
</dbReference>
<dbReference type="EMBL" id="LOED01000010">
    <property type="protein sequence ID" value="KXG77507.1"/>
    <property type="molecule type" value="Genomic_DNA"/>
</dbReference>
<organism evidence="3 4">
    <name type="scientific">Fervidicola ferrireducens</name>
    <dbReference type="NCBI Taxonomy" id="520764"/>
    <lineage>
        <taxon>Bacteria</taxon>
        <taxon>Bacillati</taxon>
        <taxon>Bacillota</taxon>
        <taxon>Clostridia</taxon>
        <taxon>Thermosediminibacterales</taxon>
        <taxon>Thermosediminibacteraceae</taxon>
        <taxon>Fervidicola</taxon>
    </lineage>
</organism>
<keyword evidence="3" id="KW-0378">Hydrolase</keyword>
<proteinExistence type="predicted"/>
<evidence type="ECO:0000313" key="4">
    <source>
        <dbReference type="Proteomes" id="UP000070427"/>
    </source>
</evidence>
<dbReference type="Gene3D" id="3.20.20.80">
    <property type="entry name" value="Glycosidases"/>
    <property type="match status" value="1"/>
</dbReference>
<dbReference type="SUPFAM" id="SSF51445">
    <property type="entry name" value="(Trans)glycosidases"/>
    <property type="match status" value="1"/>
</dbReference>
<evidence type="ECO:0000259" key="2">
    <source>
        <dbReference type="PROSITE" id="PS51910"/>
    </source>
</evidence>
<dbReference type="Pfam" id="PF07833">
    <property type="entry name" value="Cu_amine_oxidN1"/>
    <property type="match status" value="1"/>
</dbReference>
<dbReference type="PATRIC" id="fig|520764.3.peg.1095"/>
<dbReference type="SUPFAM" id="SSF55383">
    <property type="entry name" value="Copper amine oxidase, domain N"/>
    <property type="match status" value="1"/>
</dbReference>
<dbReference type="STRING" id="520764.AN618_10590"/>
<dbReference type="FunCoup" id="A0A140LAD2">
    <property type="interactions" value="107"/>
</dbReference>
<dbReference type="Proteomes" id="UP000070427">
    <property type="component" value="Unassembled WGS sequence"/>
</dbReference>
<dbReference type="InParanoid" id="A0A140LAD2"/>
<feature type="signal peptide" evidence="1">
    <location>
        <begin position="1"/>
        <end position="28"/>
    </location>
</feature>
<keyword evidence="4" id="KW-1185">Reference proteome</keyword>
<sequence length="426" mass="47210">MNKILRLTFLMLFTIVVLTEGTNTPSFAQERTISIVVDGLPLNFDVPPIIKDGRTLVPFRAVSEALNVPVSWDEKSRTVTASDGITRILLRIGDKTAYRNNAPVALDVPPMIMNGRTLIPLRFFSEAFGCNVEWDNASYTVRIVSPRRKMAVIGFYALGDSRTSSWTNLFGKPYPEHSKGNTDAISELALGWYSLDKGGNLLTQSNTGWQRPAGWEDVLKVASLYNLRTEMVIHATDSSGDITELLSSKEAMEKLAEAIAEESKLYSGVNLDLEGLGLNESGENLLKTRQNFTSFVRILSEKLDPSKTLTLTLHAPNSAYKGYDYKTLGAIADRIIIMAYDYGSSPELVDKVLQAIEMAKAEVPPEKLMLGISIPRETAQSLLTKIGIAKRYNLSGIALWRLGLITKDQWEVLRKAVEPVNYQNGN</sequence>
<dbReference type="InterPro" id="IPR036582">
    <property type="entry name" value="Mao_N_sf"/>
</dbReference>
<dbReference type="GO" id="GO:0005975">
    <property type="term" value="P:carbohydrate metabolic process"/>
    <property type="evidence" value="ECO:0007669"/>
    <property type="project" value="InterPro"/>
</dbReference>
<dbReference type="InterPro" id="IPR017853">
    <property type="entry name" value="GH"/>
</dbReference>
<feature type="domain" description="GH18" evidence="2">
    <location>
        <begin position="160"/>
        <end position="423"/>
    </location>
</feature>
<dbReference type="Gene3D" id="3.30.457.10">
    <property type="entry name" value="Copper amine oxidase-like, N-terminal domain"/>
    <property type="match status" value="1"/>
</dbReference>
<dbReference type="GO" id="GO:0016798">
    <property type="term" value="F:hydrolase activity, acting on glycosyl bonds"/>
    <property type="evidence" value="ECO:0007669"/>
    <property type="project" value="UniProtKB-KW"/>
</dbReference>
<feature type="chain" id="PRO_5007491619" evidence="1">
    <location>
        <begin position="29"/>
        <end position="426"/>
    </location>
</feature>
<dbReference type="PROSITE" id="PS51910">
    <property type="entry name" value="GH18_2"/>
    <property type="match status" value="1"/>
</dbReference>
<reference evidence="3 4" key="1">
    <citation type="submission" date="2015-12" db="EMBL/GenBank/DDBJ databases">
        <title>Draft genome sequnece of Fervidicola ferrireducens strain Y170.</title>
        <authorList>
            <person name="Patel B.K."/>
        </authorList>
    </citation>
    <scope>NUCLEOTIDE SEQUENCE [LARGE SCALE GENOMIC DNA]</scope>
    <source>
        <strain evidence="3 4">Y170</strain>
    </source>
</reference>
<accession>A0A140LAD2</accession>
<dbReference type="AlphaFoldDB" id="A0A140LAD2"/>
<dbReference type="PANTHER" id="PTHR46066">
    <property type="entry name" value="CHITINASE DOMAIN-CONTAINING PROTEIN 1 FAMILY MEMBER"/>
    <property type="match status" value="1"/>
</dbReference>
<evidence type="ECO:0000256" key="1">
    <source>
        <dbReference type="SAM" id="SignalP"/>
    </source>
</evidence>
<keyword evidence="3" id="KW-0326">Glycosidase</keyword>
<gene>
    <name evidence="3" type="primary">ydhD_2</name>
    <name evidence="3" type="ORF">AN618_10590</name>
</gene>
<keyword evidence="1" id="KW-0732">Signal</keyword>
<name>A0A140LAD2_9FIRM</name>
<dbReference type="InterPro" id="IPR001223">
    <property type="entry name" value="Glyco_hydro18_cat"/>
</dbReference>
<dbReference type="Pfam" id="PF00704">
    <property type="entry name" value="Glyco_hydro_18"/>
    <property type="match status" value="1"/>
</dbReference>
<comment type="caution">
    <text evidence="3">The sequence shown here is derived from an EMBL/GenBank/DDBJ whole genome shotgun (WGS) entry which is preliminary data.</text>
</comment>
<evidence type="ECO:0000313" key="3">
    <source>
        <dbReference type="EMBL" id="KXG77507.1"/>
    </source>
</evidence>
<dbReference type="EC" id="3.2.-.-" evidence="3"/>
<dbReference type="InterPro" id="IPR012854">
    <property type="entry name" value="Cu_amine_oxidase-like_N"/>
</dbReference>
<protein>
    <submittedName>
        <fullName evidence="3">Putative sporulation-specific glycosylase YdhD</fullName>
        <ecNumber evidence="3">3.2.-.-</ecNumber>
    </submittedName>
</protein>